<dbReference type="STRING" id="1314781.A0A165KWE8"/>
<dbReference type="InterPro" id="IPR040351">
    <property type="entry name" value="RAB3IL/RAB3IP/Sec2"/>
</dbReference>
<accession>A0A165KWE8</accession>
<feature type="compositionally biased region" description="Low complexity" evidence="3">
    <location>
        <begin position="812"/>
        <end position="821"/>
    </location>
</feature>
<dbReference type="CDD" id="cd21044">
    <property type="entry name" value="Rab11BD_RAB3IP_like"/>
    <property type="match status" value="1"/>
</dbReference>
<sequence length="964" mass="101661">MATVDGANEDADAQEMVITSLRAQVSDLFTQVSQLNGKLVKSYDRISDLEDSLHDESSRLRATSLKVAQLELERTQHLSDLSAGLLVEKAQVTTELNRLMERATEEAARRGQAETARLTIEKELGDLSASLFEQANRMVREANLLRAQSDRRANEAEDALRTAEEAVGGMQIQMQTLRSEKDRADSEMQDLRALVDKGKWVERPHAVQSPLVALKLISSHVPYEEFLLFVAHLRSLRPQPVPAMSTLLPLPFLARIVMEDSDPTLRLDLAPALNWLSRRAVTAAVHAGALNVEPITTGAYLRETSTMNAPAALSSITCAMCGKQVHPNSATHPKLSHKPSNSGSWNMFNLVPSQPSTPPSASSSAAPTLPPRPSSRNSHPIYQSQIFVFRVTAASTPGTSGQKSTTYALCGTGWCLPRLRATCALWHFIRTGVVERIWEEEMPVQALPAPNTPSRPARTNSGSISNFAGAIAGSIVNGVNTVSGVRKGTEAPPVPPRRQSGGRVGSLLGMLGTGNNKAPPPPSKTSNTPLTPTREKPSLMSRSPPSGTRSPTNGTVASRRRASNASNGSIKSPVRSPATPPVTTHRRPVSATKEKTDQNIEHHIDEHGPPAEVLFELDAGADGPKSPGVPSPTKEAPILAPALPPRVRPVSASVVPLPMSPPTTPEPVLPQTAPAPAPAAQPVAAVPPSLVNGRASPAVNGRASPALNGNGSGRNSPAPPPVPKRAAGRKRAATIMREAAQTPPPAAEKKVEAAIAEEAEESAPAAPAEPAPEGAAEATVSTVDTVTLPASDAGAAAPAPAVSEPSPKPEEASSSSPTAEPQVIVAEPTVDAEQSAPANVPVHLTPSPAPIIETSAAPEPEPDSARLSPVPPPPTQTLSVDNLVAPTPTSPGPESPLFPAASPVYETEPEVVVVEEKKDDVPAPASELDGGAQYVGETTWEERTWKEIVVLREAMFWARIGCVR</sequence>
<protein>
    <recommendedName>
        <fullName evidence="4">GDP/GTP exchange factor Sec2 N-terminal domain-containing protein</fullName>
    </recommendedName>
</protein>
<gene>
    <name evidence="5" type="ORF">EXIGLDRAFT_670637</name>
</gene>
<dbReference type="GO" id="GO:0070319">
    <property type="term" value="C:Golgi to plasma membrane transport vesicle"/>
    <property type="evidence" value="ECO:0007669"/>
    <property type="project" value="TreeGrafter"/>
</dbReference>
<feature type="domain" description="GDP/GTP exchange factor Sec2 N-terminal" evidence="4">
    <location>
        <begin position="47"/>
        <end position="179"/>
    </location>
</feature>
<dbReference type="GO" id="GO:0006887">
    <property type="term" value="P:exocytosis"/>
    <property type="evidence" value="ECO:0007669"/>
    <property type="project" value="TreeGrafter"/>
</dbReference>
<evidence type="ECO:0000313" key="6">
    <source>
        <dbReference type="Proteomes" id="UP000077266"/>
    </source>
</evidence>
<dbReference type="GO" id="GO:0005085">
    <property type="term" value="F:guanyl-nucleotide exchange factor activity"/>
    <property type="evidence" value="ECO:0007669"/>
    <property type="project" value="InterPro"/>
</dbReference>
<dbReference type="InParanoid" id="A0A165KWE8"/>
<dbReference type="InterPro" id="IPR009449">
    <property type="entry name" value="Sec2_N"/>
</dbReference>
<keyword evidence="6" id="KW-1185">Reference proteome</keyword>
<proteinExistence type="predicted"/>
<evidence type="ECO:0000256" key="1">
    <source>
        <dbReference type="ARBA" id="ARBA00023054"/>
    </source>
</evidence>
<dbReference type="Pfam" id="PF06428">
    <property type="entry name" value="Sec2p"/>
    <property type="match status" value="1"/>
</dbReference>
<dbReference type="PANTHER" id="PTHR14430:SF0">
    <property type="entry name" value="SEC2P DOMAIN-CONTAINING PROTEIN"/>
    <property type="match status" value="1"/>
</dbReference>
<dbReference type="AlphaFoldDB" id="A0A165KWE8"/>
<feature type="coiled-coil region" evidence="2">
    <location>
        <begin position="146"/>
        <end position="194"/>
    </location>
</feature>
<feature type="compositionally biased region" description="Pro residues" evidence="3">
    <location>
        <begin position="658"/>
        <end position="679"/>
    </location>
</feature>
<evidence type="ECO:0000259" key="4">
    <source>
        <dbReference type="Pfam" id="PF06428"/>
    </source>
</evidence>
<evidence type="ECO:0000256" key="3">
    <source>
        <dbReference type="SAM" id="MobiDB-lite"/>
    </source>
</evidence>
<feature type="compositionally biased region" description="Low complexity" evidence="3">
    <location>
        <begin position="789"/>
        <end position="805"/>
    </location>
</feature>
<dbReference type="EMBL" id="KV425936">
    <property type="protein sequence ID" value="KZV96988.1"/>
    <property type="molecule type" value="Genomic_DNA"/>
</dbReference>
<dbReference type="GO" id="GO:0051286">
    <property type="term" value="C:cell tip"/>
    <property type="evidence" value="ECO:0007669"/>
    <property type="project" value="TreeGrafter"/>
</dbReference>
<evidence type="ECO:0000313" key="5">
    <source>
        <dbReference type="EMBL" id="KZV96988.1"/>
    </source>
</evidence>
<name>A0A165KWE8_EXIGL</name>
<keyword evidence="1 2" id="KW-0175">Coiled coil</keyword>
<organism evidence="5 6">
    <name type="scientific">Exidia glandulosa HHB12029</name>
    <dbReference type="NCBI Taxonomy" id="1314781"/>
    <lineage>
        <taxon>Eukaryota</taxon>
        <taxon>Fungi</taxon>
        <taxon>Dikarya</taxon>
        <taxon>Basidiomycota</taxon>
        <taxon>Agaricomycotina</taxon>
        <taxon>Agaricomycetes</taxon>
        <taxon>Auriculariales</taxon>
        <taxon>Exidiaceae</taxon>
        <taxon>Exidia</taxon>
    </lineage>
</organism>
<feature type="region of interest" description="Disordered" evidence="3">
    <location>
        <begin position="658"/>
        <end position="901"/>
    </location>
</feature>
<dbReference type="SUPFAM" id="SSF144284">
    <property type="entry name" value="Sec2 N-terminal region"/>
    <property type="match status" value="1"/>
</dbReference>
<feature type="compositionally biased region" description="Low complexity" evidence="3">
    <location>
        <begin position="762"/>
        <end position="778"/>
    </location>
</feature>
<feature type="compositionally biased region" description="Low complexity" evidence="3">
    <location>
        <begin position="541"/>
        <end position="567"/>
    </location>
</feature>
<dbReference type="Gene3D" id="6.10.140.910">
    <property type="match status" value="1"/>
</dbReference>
<evidence type="ECO:0000256" key="2">
    <source>
        <dbReference type="SAM" id="Coils"/>
    </source>
</evidence>
<dbReference type="Proteomes" id="UP000077266">
    <property type="component" value="Unassembled WGS sequence"/>
</dbReference>
<feature type="region of interest" description="Disordered" evidence="3">
    <location>
        <begin position="484"/>
        <end position="597"/>
    </location>
</feature>
<reference evidence="5 6" key="1">
    <citation type="journal article" date="2016" name="Mol. Biol. Evol.">
        <title>Comparative Genomics of Early-Diverging Mushroom-Forming Fungi Provides Insights into the Origins of Lignocellulose Decay Capabilities.</title>
        <authorList>
            <person name="Nagy L.G."/>
            <person name="Riley R."/>
            <person name="Tritt A."/>
            <person name="Adam C."/>
            <person name="Daum C."/>
            <person name="Floudas D."/>
            <person name="Sun H."/>
            <person name="Yadav J.S."/>
            <person name="Pangilinan J."/>
            <person name="Larsson K.H."/>
            <person name="Matsuura K."/>
            <person name="Barry K."/>
            <person name="Labutti K."/>
            <person name="Kuo R."/>
            <person name="Ohm R.A."/>
            <person name="Bhattacharya S.S."/>
            <person name="Shirouzu T."/>
            <person name="Yoshinaga Y."/>
            <person name="Martin F.M."/>
            <person name="Grigoriev I.V."/>
            <person name="Hibbett D.S."/>
        </authorList>
    </citation>
    <scope>NUCLEOTIDE SEQUENCE [LARGE SCALE GENOMIC DNA]</scope>
    <source>
        <strain evidence="5 6">HHB12029</strain>
    </source>
</reference>
<feature type="region of interest" description="Disordered" evidence="3">
    <location>
        <begin position="346"/>
        <end position="377"/>
    </location>
</feature>
<dbReference type="OrthoDB" id="1748564at2759"/>
<dbReference type="PANTHER" id="PTHR14430">
    <property type="entry name" value="RABIN3-RELATED"/>
    <property type="match status" value="1"/>
</dbReference>